<proteinExistence type="predicted"/>
<name>A0A5E4SRE1_9BURK</name>
<protein>
    <submittedName>
        <fullName evidence="4">Response regulator protein TodT</fullName>
    </submittedName>
</protein>
<dbReference type="InterPro" id="IPR001789">
    <property type="entry name" value="Sig_transdc_resp-reg_receiver"/>
</dbReference>
<feature type="modified residue" description="4-aspartylphosphate" evidence="2">
    <location>
        <position position="55"/>
    </location>
</feature>
<reference evidence="4 5" key="1">
    <citation type="submission" date="2019-08" db="EMBL/GenBank/DDBJ databases">
        <authorList>
            <person name="Peeters C."/>
        </authorList>
    </citation>
    <scope>NUCLEOTIDE SEQUENCE [LARGE SCALE GENOMIC DNA]</scope>
    <source>
        <strain evidence="4 5">LMG 31010</strain>
    </source>
</reference>
<dbReference type="PROSITE" id="PS50110">
    <property type="entry name" value="RESPONSE_REGULATORY"/>
    <property type="match status" value="1"/>
</dbReference>
<dbReference type="GO" id="GO:0000160">
    <property type="term" value="P:phosphorelay signal transduction system"/>
    <property type="evidence" value="ECO:0007669"/>
    <property type="project" value="InterPro"/>
</dbReference>
<dbReference type="Pfam" id="PF00072">
    <property type="entry name" value="Response_reg"/>
    <property type="match status" value="1"/>
</dbReference>
<feature type="domain" description="Response regulatory" evidence="3">
    <location>
        <begin position="6"/>
        <end position="120"/>
    </location>
</feature>
<accession>A0A5E4SRE1</accession>
<evidence type="ECO:0000256" key="2">
    <source>
        <dbReference type="PROSITE-ProRule" id="PRU00169"/>
    </source>
</evidence>
<dbReference type="SUPFAM" id="SSF52172">
    <property type="entry name" value="CheY-like"/>
    <property type="match status" value="1"/>
</dbReference>
<evidence type="ECO:0000313" key="4">
    <source>
        <dbReference type="EMBL" id="VVD77542.1"/>
    </source>
</evidence>
<keyword evidence="1 2" id="KW-0597">Phosphoprotein</keyword>
<dbReference type="Proteomes" id="UP000343335">
    <property type="component" value="Unassembled WGS sequence"/>
</dbReference>
<dbReference type="PANTHER" id="PTHR44591:SF25">
    <property type="entry name" value="CHEMOTAXIS TWO-COMPONENT RESPONSE REGULATOR"/>
    <property type="match status" value="1"/>
</dbReference>
<dbReference type="PANTHER" id="PTHR44591">
    <property type="entry name" value="STRESS RESPONSE REGULATOR PROTEIN 1"/>
    <property type="match status" value="1"/>
</dbReference>
<dbReference type="EMBL" id="CABPSA010000001">
    <property type="protein sequence ID" value="VVD77542.1"/>
    <property type="molecule type" value="Genomic_DNA"/>
</dbReference>
<dbReference type="InterPro" id="IPR050595">
    <property type="entry name" value="Bact_response_regulator"/>
</dbReference>
<evidence type="ECO:0000313" key="5">
    <source>
        <dbReference type="Proteomes" id="UP000343335"/>
    </source>
</evidence>
<sequence>MQTTPVVAIVDDDRAVRSALASLVRSLGLDAHLFASAEAFLASGEASATACLVSDIRMPGMSGVELHEQLIADGLNPPTIFITAYATPAVAAKTTTNGALVLLPKPFLAREMTHWLSVAIGSPLAG</sequence>
<dbReference type="OrthoDB" id="8964771at2"/>
<evidence type="ECO:0000259" key="3">
    <source>
        <dbReference type="PROSITE" id="PS50110"/>
    </source>
</evidence>
<dbReference type="AlphaFoldDB" id="A0A5E4SRE1"/>
<evidence type="ECO:0000256" key="1">
    <source>
        <dbReference type="ARBA" id="ARBA00022553"/>
    </source>
</evidence>
<organism evidence="4 5">
    <name type="scientific">Pandoraea commovens</name>
    <dbReference type="NCBI Taxonomy" id="2508289"/>
    <lineage>
        <taxon>Bacteria</taxon>
        <taxon>Pseudomonadati</taxon>
        <taxon>Pseudomonadota</taxon>
        <taxon>Betaproteobacteria</taxon>
        <taxon>Burkholderiales</taxon>
        <taxon>Burkholderiaceae</taxon>
        <taxon>Pandoraea</taxon>
    </lineage>
</organism>
<dbReference type="Gene3D" id="3.40.50.2300">
    <property type="match status" value="1"/>
</dbReference>
<dbReference type="SMART" id="SM00448">
    <property type="entry name" value="REC"/>
    <property type="match status" value="1"/>
</dbReference>
<gene>
    <name evidence="4" type="primary">todT</name>
    <name evidence="4" type="ORF">PCO31010_00963</name>
</gene>
<dbReference type="InterPro" id="IPR011006">
    <property type="entry name" value="CheY-like_superfamily"/>
</dbReference>